<reference evidence="4 5" key="1">
    <citation type="journal article" date="2019" name="Sci. Rep.">
        <title>Orb-weaving spider Araneus ventricosus genome elucidates the spidroin gene catalogue.</title>
        <authorList>
            <person name="Kono N."/>
            <person name="Nakamura H."/>
            <person name="Ohtoshi R."/>
            <person name="Moran D.A.P."/>
            <person name="Shinohara A."/>
            <person name="Yoshida Y."/>
            <person name="Fujiwara M."/>
            <person name="Mori M."/>
            <person name="Tomita M."/>
            <person name="Arakawa K."/>
        </authorList>
    </citation>
    <scope>NUCLEOTIDE SEQUENCE [LARGE SCALE GENOMIC DNA]</scope>
</reference>
<dbReference type="AlphaFoldDB" id="A0A4Y2E6T4"/>
<dbReference type="Gene3D" id="1.20.58.2220">
    <property type="entry name" value="Formin, FH2 domain"/>
    <property type="match status" value="1"/>
</dbReference>
<protein>
    <recommendedName>
        <fullName evidence="2">FH2 domain-containing protein</fullName>
    </recommendedName>
</protein>
<feature type="domain" description="FH2" evidence="2">
    <location>
        <begin position="4"/>
        <end position="76"/>
    </location>
</feature>
<sequence length="171" mass="19154">DSECLWDNLKEADLKNWEEFEELFSKQTKKQSPTEPKAKNNSKAKEVAKLLDQKRSQNVGILISSLHLDISEIQNATIYIWTWVCTSHCTLYNMAGDTPAQASVIRFRSSCNISGGVAYTRCLMYHHRKKSDGFRSGERGGHSTQPPYPMAVAGMCPECTVGHLTGFPLVL</sequence>
<name>A0A4Y2E6T4_ARAVE</name>
<feature type="non-terminal residue" evidence="4">
    <location>
        <position position="1"/>
    </location>
</feature>
<dbReference type="EMBL" id="BGPR01091813">
    <property type="protein sequence ID" value="GBM24840.1"/>
    <property type="molecule type" value="Genomic_DNA"/>
</dbReference>
<dbReference type="OrthoDB" id="427644at2759"/>
<keyword evidence="5" id="KW-1185">Reference proteome</keyword>
<proteinExistence type="predicted"/>
<comment type="caution">
    <text evidence="4">The sequence shown here is derived from an EMBL/GenBank/DDBJ whole genome shotgun (WGS) entry which is preliminary data.</text>
</comment>
<evidence type="ECO:0000256" key="1">
    <source>
        <dbReference type="SAM" id="MobiDB-lite"/>
    </source>
</evidence>
<feature type="region of interest" description="Disordered" evidence="1">
    <location>
        <begin position="25"/>
        <end position="44"/>
    </location>
</feature>
<evidence type="ECO:0000259" key="2">
    <source>
        <dbReference type="Pfam" id="PF02181"/>
    </source>
</evidence>
<dbReference type="EMBL" id="BGPR01091782">
    <property type="protein sequence ID" value="GBM24709.1"/>
    <property type="molecule type" value="Genomic_DNA"/>
</dbReference>
<dbReference type="Pfam" id="PF02181">
    <property type="entry name" value="FH2"/>
    <property type="match status" value="1"/>
</dbReference>
<dbReference type="SUPFAM" id="SSF101447">
    <property type="entry name" value="Formin homology 2 domain (FH2 domain)"/>
    <property type="match status" value="1"/>
</dbReference>
<evidence type="ECO:0000313" key="4">
    <source>
        <dbReference type="EMBL" id="GBM24840.1"/>
    </source>
</evidence>
<dbReference type="Proteomes" id="UP000499080">
    <property type="component" value="Unassembled WGS sequence"/>
</dbReference>
<dbReference type="InterPro" id="IPR015425">
    <property type="entry name" value="FH2_Formin"/>
</dbReference>
<organism evidence="4 5">
    <name type="scientific">Araneus ventricosus</name>
    <name type="common">Orbweaver spider</name>
    <name type="synonym">Epeira ventricosa</name>
    <dbReference type="NCBI Taxonomy" id="182803"/>
    <lineage>
        <taxon>Eukaryota</taxon>
        <taxon>Metazoa</taxon>
        <taxon>Ecdysozoa</taxon>
        <taxon>Arthropoda</taxon>
        <taxon>Chelicerata</taxon>
        <taxon>Arachnida</taxon>
        <taxon>Araneae</taxon>
        <taxon>Araneomorphae</taxon>
        <taxon>Entelegynae</taxon>
        <taxon>Araneoidea</taxon>
        <taxon>Araneidae</taxon>
        <taxon>Araneus</taxon>
    </lineage>
</organism>
<gene>
    <name evidence="3" type="ORF">AVEN_237115_1</name>
    <name evidence="4" type="ORF">AVEN_77974_1</name>
</gene>
<evidence type="ECO:0000313" key="3">
    <source>
        <dbReference type="EMBL" id="GBM24709.1"/>
    </source>
</evidence>
<evidence type="ECO:0000313" key="5">
    <source>
        <dbReference type="Proteomes" id="UP000499080"/>
    </source>
</evidence>
<accession>A0A4Y2E6T4</accession>
<dbReference type="InterPro" id="IPR042201">
    <property type="entry name" value="FH2_Formin_sf"/>
</dbReference>